<dbReference type="SUPFAM" id="SSF51126">
    <property type="entry name" value="Pectin lyase-like"/>
    <property type="match status" value="1"/>
</dbReference>
<dbReference type="Proteomes" id="UP001190700">
    <property type="component" value="Unassembled WGS sequence"/>
</dbReference>
<dbReference type="InterPro" id="IPR011050">
    <property type="entry name" value="Pectin_lyase_fold/virulence"/>
</dbReference>
<keyword evidence="2" id="KW-1185">Reference proteome</keyword>
<comment type="caution">
    <text evidence="1">The sequence shown here is derived from an EMBL/GenBank/DDBJ whole genome shotgun (WGS) entry which is preliminary data.</text>
</comment>
<protein>
    <submittedName>
        <fullName evidence="1">Uncharacterized protein</fullName>
    </submittedName>
</protein>
<proteinExistence type="predicted"/>
<gene>
    <name evidence="1" type="ORF">CYMTET_41349</name>
</gene>
<dbReference type="AlphaFoldDB" id="A0AAE0C7P5"/>
<accession>A0AAE0C7P5</accession>
<name>A0AAE0C7P5_9CHLO</name>
<evidence type="ECO:0000313" key="1">
    <source>
        <dbReference type="EMBL" id="KAK3249214.1"/>
    </source>
</evidence>
<reference evidence="1 2" key="1">
    <citation type="journal article" date="2015" name="Genome Biol. Evol.">
        <title>Comparative Genomics of a Bacterivorous Green Alga Reveals Evolutionary Causalities and Consequences of Phago-Mixotrophic Mode of Nutrition.</title>
        <authorList>
            <person name="Burns J.A."/>
            <person name="Paasch A."/>
            <person name="Narechania A."/>
            <person name="Kim E."/>
        </authorList>
    </citation>
    <scope>NUCLEOTIDE SEQUENCE [LARGE SCALE GENOMIC DNA]</scope>
    <source>
        <strain evidence="1 2">PLY_AMNH</strain>
    </source>
</reference>
<dbReference type="EMBL" id="LGRX02027527">
    <property type="protein sequence ID" value="KAK3249214.1"/>
    <property type="molecule type" value="Genomic_DNA"/>
</dbReference>
<sequence>MEFYVDDGGALALGESLAESILDTNSLEGNEANGRGGAMALYANFRANISNCIFRNSAAKGAGGALFISTNATVTMGHGNHFIGNSGGQAGGALQCLAGTKVVFANLATLSENTAAQGDTTLCTA</sequence>
<evidence type="ECO:0000313" key="2">
    <source>
        <dbReference type="Proteomes" id="UP001190700"/>
    </source>
</evidence>
<organism evidence="1 2">
    <name type="scientific">Cymbomonas tetramitiformis</name>
    <dbReference type="NCBI Taxonomy" id="36881"/>
    <lineage>
        <taxon>Eukaryota</taxon>
        <taxon>Viridiplantae</taxon>
        <taxon>Chlorophyta</taxon>
        <taxon>Pyramimonadophyceae</taxon>
        <taxon>Pyramimonadales</taxon>
        <taxon>Pyramimonadaceae</taxon>
        <taxon>Cymbomonas</taxon>
    </lineage>
</organism>